<comment type="caution">
    <text evidence="2">The sequence shown here is derived from an EMBL/GenBank/DDBJ whole genome shotgun (WGS) entry which is preliminary data.</text>
</comment>
<dbReference type="Pfam" id="PF13460">
    <property type="entry name" value="NAD_binding_10"/>
    <property type="match status" value="1"/>
</dbReference>
<dbReference type="RefSeq" id="XP_047775602.1">
    <property type="nucleotide sequence ID" value="XM_047925811.1"/>
</dbReference>
<evidence type="ECO:0000313" key="3">
    <source>
        <dbReference type="Proteomes" id="UP000814176"/>
    </source>
</evidence>
<dbReference type="PANTHER" id="PTHR15020">
    <property type="entry name" value="FLAVIN REDUCTASE-RELATED"/>
    <property type="match status" value="1"/>
</dbReference>
<gene>
    <name evidence="2" type="ORF">C8Q71DRAFT_798395</name>
</gene>
<proteinExistence type="predicted"/>
<name>A0ABQ8K6G8_9APHY</name>
<evidence type="ECO:0000259" key="1">
    <source>
        <dbReference type="Pfam" id="PF13460"/>
    </source>
</evidence>
<sequence length="277" mass="30316">MNVFALGASRNIGYHAARRLLAKGATVTFLLRSTSAFDNDEVIQPYIRSGTARLVQGDALKADDVQRGWEAAQNAKDGTIDLVLFSIGGTPTFHATKGFLVHPHDLCTKSLLNLVTTIPHALRTPSAQPRFVIISSIGITRAAHAELPLLLKPFYGYFLRGPHVDKLAMERVIAHCAGWRWDAETPNTEILPATWTSLPNLPAFGELTHVIAIRPALLTSGACKADTKKGRKEPYRLKDGELGDGYTISREDVAHFLAEGLLSNWAQWEGKAAHIAY</sequence>
<reference evidence="2 3" key="1">
    <citation type="journal article" date="2021" name="Environ. Microbiol.">
        <title>Gene family expansions and transcriptome signatures uncover fungal adaptations to wood decay.</title>
        <authorList>
            <person name="Hage H."/>
            <person name="Miyauchi S."/>
            <person name="Viragh M."/>
            <person name="Drula E."/>
            <person name="Min B."/>
            <person name="Chaduli D."/>
            <person name="Navarro D."/>
            <person name="Favel A."/>
            <person name="Norest M."/>
            <person name="Lesage-Meessen L."/>
            <person name="Balint B."/>
            <person name="Merenyi Z."/>
            <person name="de Eugenio L."/>
            <person name="Morin E."/>
            <person name="Martinez A.T."/>
            <person name="Baldrian P."/>
            <person name="Stursova M."/>
            <person name="Martinez M.J."/>
            <person name="Novotny C."/>
            <person name="Magnuson J.K."/>
            <person name="Spatafora J.W."/>
            <person name="Maurice S."/>
            <person name="Pangilinan J."/>
            <person name="Andreopoulos W."/>
            <person name="LaButti K."/>
            <person name="Hundley H."/>
            <person name="Na H."/>
            <person name="Kuo A."/>
            <person name="Barry K."/>
            <person name="Lipzen A."/>
            <person name="Henrissat B."/>
            <person name="Riley R."/>
            <person name="Ahrendt S."/>
            <person name="Nagy L.G."/>
            <person name="Grigoriev I.V."/>
            <person name="Martin F."/>
            <person name="Rosso M.N."/>
        </authorList>
    </citation>
    <scope>NUCLEOTIDE SEQUENCE [LARGE SCALE GENOMIC DNA]</scope>
    <source>
        <strain evidence="2 3">CIRM-BRFM 1785</strain>
    </source>
</reference>
<dbReference type="InterPro" id="IPR036291">
    <property type="entry name" value="NAD(P)-bd_dom_sf"/>
</dbReference>
<dbReference type="SUPFAM" id="SSF51735">
    <property type="entry name" value="NAD(P)-binding Rossmann-fold domains"/>
    <property type="match status" value="1"/>
</dbReference>
<accession>A0ABQ8K6G8</accession>
<dbReference type="Gene3D" id="3.40.50.720">
    <property type="entry name" value="NAD(P)-binding Rossmann-like Domain"/>
    <property type="match status" value="1"/>
</dbReference>
<dbReference type="Proteomes" id="UP000814176">
    <property type="component" value="Unassembled WGS sequence"/>
</dbReference>
<dbReference type="PANTHER" id="PTHR15020:SF50">
    <property type="entry name" value="UPF0659 PROTEIN YMR090W"/>
    <property type="match status" value="1"/>
</dbReference>
<feature type="domain" description="NAD(P)-binding" evidence="1">
    <location>
        <begin position="7"/>
        <end position="175"/>
    </location>
</feature>
<dbReference type="GeneID" id="72006543"/>
<protein>
    <recommendedName>
        <fullName evidence="1">NAD(P)-binding domain-containing protein</fullName>
    </recommendedName>
</protein>
<keyword evidence="3" id="KW-1185">Reference proteome</keyword>
<evidence type="ECO:0000313" key="2">
    <source>
        <dbReference type="EMBL" id="KAH9832836.1"/>
    </source>
</evidence>
<dbReference type="EMBL" id="JADCUA010000020">
    <property type="protein sequence ID" value="KAH9832836.1"/>
    <property type="molecule type" value="Genomic_DNA"/>
</dbReference>
<organism evidence="2 3">
    <name type="scientific">Rhodofomes roseus</name>
    <dbReference type="NCBI Taxonomy" id="34475"/>
    <lineage>
        <taxon>Eukaryota</taxon>
        <taxon>Fungi</taxon>
        <taxon>Dikarya</taxon>
        <taxon>Basidiomycota</taxon>
        <taxon>Agaricomycotina</taxon>
        <taxon>Agaricomycetes</taxon>
        <taxon>Polyporales</taxon>
        <taxon>Rhodofomes</taxon>
    </lineage>
</organism>
<dbReference type="InterPro" id="IPR016040">
    <property type="entry name" value="NAD(P)-bd_dom"/>
</dbReference>